<keyword evidence="2" id="KW-1185">Reference proteome</keyword>
<reference evidence="1 2" key="1">
    <citation type="submission" date="2020-02" db="EMBL/GenBank/DDBJ databases">
        <title>Genome sequences of Thiorhodococcus mannitoliphagus and Thiorhodococcus minor, purple sulfur photosynthetic bacteria in the gammaproteobacterial family, Chromatiaceae.</title>
        <authorList>
            <person name="Aviles F.A."/>
            <person name="Meyer T.E."/>
            <person name="Kyndt J.A."/>
        </authorList>
    </citation>
    <scope>NUCLEOTIDE SEQUENCE [LARGE SCALE GENOMIC DNA]</scope>
    <source>
        <strain evidence="1 2">DSM 11518</strain>
    </source>
</reference>
<dbReference type="RefSeq" id="WP_164450844.1">
    <property type="nucleotide sequence ID" value="NZ_JAAIJQ010000005.1"/>
</dbReference>
<name>A0A6M0JTE1_9GAMM</name>
<dbReference type="Proteomes" id="UP000483379">
    <property type="component" value="Unassembled WGS sequence"/>
</dbReference>
<dbReference type="EMBL" id="JAAIJQ010000005">
    <property type="protein sequence ID" value="NEV60796.1"/>
    <property type="molecule type" value="Genomic_DNA"/>
</dbReference>
<gene>
    <name evidence="1" type="ORF">G3446_02615</name>
</gene>
<comment type="caution">
    <text evidence="1">The sequence shown here is derived from an EMBL/GenBank/DDBJ whole genome shotgun (WGS) entry which is preliminary data.</text>
</comment>
<proteinExistence type="predicted"/>
<sequence length="88" mass="9756">MTSLSEEELRRLAMDALTGFGPEIDPESLDREGNLRHQLELDSAGHTDFALSLKRAAQICGPEQGDPRLSWLSDCLPSLAGRRDRPTH</sequence>
<evidence type="ECO:0000313" key="1">
    <source>
        <dbReference type="EMBL" id="NEV60796.1"/>
    </source>
</evidence>
<protein>
    <submittedName>
        <fullName evidence="1">Uncharacterized protein</fullName>
    </submittedName>
</protein>
<dbReference type="AlphaFoldDB" id="A0A6M0JTE1"/>
<accession>A0A6M0JTE1</accession>
<organism evidence="1 2">
    <name type="scientific">Thiorhodococcus minor</name>
    <dbReference type="NCBI Taxonomy" id="57489"/>
    <lineage>
        <taxon>Bacteria</taxon>
        <taxon>Pseudomonadati</taxon>
        <taxon>Pseudomonadota</taxon>
        <taxon>Gammaproteobacteria</taxon>
        <taxon>Chromatiales</taxon>
        <taxon>Chromatiaceae</taxon>
        <taxon>Thiorhodococcus</taxon>
    </lineage>
</organism>
<evidence type="ECO:0000313" key="2">
    <source>
        <dbReference type="Proteomes" id="UP000483379"/>
    </source>
</evidence>